<evidence type="ECO:0000259" key="1">
    <source>
        <dbReference type="Pfam" id="PF13302"/>
    </source>
</evidence>
<organism evidence="2 3">
    <name type="scientific">Kosakonia oryzendophytica</name>
    <dbReference type="NCBI Taxonomy" id="1005665"/>
    <lineage>
        <taxon>Bacteria</taxon>
        <taxon>Pseudomonadati</taxon>
        <taxon>Pseudomonadota</taxon>
        <taxon>Gammaproteobacteria</taxon>
        <taxon>Enterobacterales</taxon>
        <taxon>Enterobacteriaceae</taxon>
        <taxon>Kosakonia</taxon>
    </lineage>
</organism>
<dbReference type="RefSeq" id="WP_061492671.1">
    <property type="nucleotide sequence ID" value="NZ_CP115659.1"/>
</dbReference>
<dbReference type="GO" id="GO:0008999">
    <property type="term" value="F:protein-N-terminal-alanine acetyltransferase activity"/>
    <property type="evidence" value="ECO:0007669"/>
    <property type="project" value="TreeGrafter"/>
</dbReference>
<dbReference type="Proteomes" id="UP000198975">
    <property type="component" value="Unassembled WGS sequence"/>
</dbReference>
<dbReference type="EMBL" id="FMAY01000006">
    <property type="protein sequence ID" value="SCC12705.1"/>
    <property type="molecule type" value="Genomic_DNA"/>
</dbReference>
<dbReference type="PANTHER" id="PTHR43441">
    <property type="entry name" value="RIBOSOMAL-PROTEIN-SERINE ACETYLTRANSFERASE"/>
    <property type="match status" value="1"/>
</dbReference>
<keyword evidence="2" id="KW-0808">Transferase</keyword>
<dbReference type="InterPro" id="IPR000182">
    <property type="entry name" value="GNAT_dom"/>
</dbReference>
<feature type="domain" description="N-acetyltransferase" evidence="1">
    <location>
        <begin position="38"/>
        <end position="174"/>
    </location>
</feature>
<dbReference type="PANTHER" id="PTHR43441:SF2">
    <property type="entry name" value="FAMILY ACETYLTRANSFERASE, PUTATIVE (AFU_ORTHOLOGUE AFUA_7G00850)-RELATED"/>
    <property type="match status" value="1"/>
</dbReference>
<dbReference type="Pfam" id="PF13302">
    <property type="entry name" value="Acetyltransf_3"/>
    <property type="match status" value="1"/>
</dbReference>
<evidence type="ECO:0000313" key="2">
    <source>
        <dbReference type="EMBL" id="SCC12705.1"/>
    </source>
</evidence>
<sequence>MESYNQFGQRIGPELPEWTTREMPEKVSLRGLYCNVIPLAIDHAEDLFPEWHSIEDERDWTYLEGDRPKDKAACYAWLRELIAHKERYYFSVQDQKDDQVKGIFYIGKVDPDNGSFDISEINWTPLMKRTRSSTESLYLILAYFFDNLKYRRCEWRTSIYNAEGTRSAERIGFVKEGVLRDKKVRKGHSTDIAVFSITRKEWPGIASMITAWLREENFDGLGHQLQKLSALRRY</sequence>
<keyword evidence="3" id="KW-1185">Reference proteome</keyword>
<protein>
    <submittedName>
        <fullName evidence="2">Protein N-acetyltransferase, RimJ/RimL family</fullName>
    </submittedName>
</protein>
<dbReference type="InterPro" id="IPR051908">
    <property type="entry name" value="Ribosomal_N-acetyltransferase"/>
</dbReference>
<dbReference type="Gene3D" id="3.40.630.30">
    <property type="match status" value="1"/>
</dbReference>
<name>A0A1C4C0S9_9ENTR</name>
<dbReference type="OrthoDB" id="5295305at2"/>
<gene>
    <name evidence="2" type="ORF">GA0061071_106152</name>
</gene>
<dbReference type="SUPFAM" id="SSF55729">
    <property type="entry name" value="Acyl-CoA N-acyltransferases (Nat)"/>
    <property type="match status" value="1"/>
</dbReference>
<accession>A0A1C4C0S9</accession>
<proteinExistence type="predicted"/>
<evidence type="ECO:0000313" key="3">
    <source>
        <dbReference type="Proteomes" id="UP000198975"/>
    </source>
</evidence>
<dbReference type="InterPro" id="IPR016181">
    <property type="entry name" value="Acyl_CoA_acyltransferase"/>
</dbReference>
<dbReference type="AlphaFoldDB" id="A0A1C4C0S9"/>
<dbReference type="GO" id="GO:1990189">
    <property type="term" value="F:protein N-terminal-serine acetyltransferase activity"/>
    <property type="evidence" value="ECO:0007669"/>
    <property type="project" value="TreeGrafter"/>
</dbReference>
<reference evidence="3" key="1">
    <citation type="submission" date="2016-08" db="EMBL/GenBank/DDBJ databases">
        <authorList>
            <person name="Varghese N."/>
            <person name="Submissions Spin"/>
        </authorList>
    </citation>
    <scope>NUCLEOTIDE SEQUENCE [LARGE SCALE GENOMIC DNA]</scope>
    <source>
        <strain evidence="3">REICA_082</strain>
    </source>
</reference>